<dbReference type="RefSeq" id="WP_077591232.1">
    <property type="nucleotide sequence ID" value="NZ_CP019641.1"/>
</dbReference>
<evidence type="ECO:0000313" key="2">
    <source>
        <dbReference type="Proteomes" id="UP000188184"/>
    </source>
</evidence>
<protein>
    <submittedName>
        <fullName evidence="1">Uncharacterized protein</fullName>
    </submittedName>
</protein>
<keyword evidence="2" id="KW-1185">Reference proteome</keyword>
<dbReference type="KEGG" id="pmar:B0X71_19575"/>
<reference evidence="1 2" key="1">
    <citation type="submission" date="2017-02" db="EMBL/GenBank/DDBJ databases">
        <title>The complete genomic sequence of a novel cold adapted crude oil-degrading bacterium Planococcus qaidamina Y42.</title>
        <authorList>
            <person name="Yang R."/>
        </authorList>
    </citation>
    <scope>NUCLEOTIDE SEQUENCE [LARGE SCALE GENOMIC DNA]</scope>
    <source>
        <strain evidence="1 2">Y42</strain>
        <plasmid evidence="1 2">unnamed1</plasmid>
    </source>
</reference>
<dbReference type="AlphaFoldDB" id="A0A1Q2L4N0"/>
<evidence type="ECO:0000313" key="1">
    <source>
        <dbReference type="EMBL" id="AQQ55373.1"/>
    </source>
</evidence>
<dbReference type="EMBL" id="CP019641">
    <property type="protein sequence ID" value="AQQ55373.1"/>
    <property type="molecule type" value="Genomic_DNA"/>
</dbReference>
<organism evidence="1 2">
    <name type="scientific">Planococcus lenghuensis</name>
    <dbReference type="NCBI Taxonomy" id="2213202"/>
    <lineage>
        <taxon>Bacteria</taxon>
        <taxon>Bacillati</taxon>
        <taxon>Bacillota</taxon>
        <taxon>Bacilli</taxon>
        <taxon>Bacillales</taxon>
        <taxon>Caryophanaceae</taxon>
        <taxon>Planococcus</taxon>
    </lineage>
</organism>
<geneLocation type="plasmid" evidence="1 2">
    <name>unnamed1</name>
</geneLocation>
<gene>
    <name evidence="1" type="ORF">B0X71_19575</name>
</gene>
<proteinExistence type="predicted"/>
<name>A0A1Q2L4N0_9BACL</name>
<sequence length="77" mass="8896">MDRELDYVKVREIGSLEFGFFTNWIGRELVIEVIAADQNRSTVRKIGEAYTLLGAKQVLEQELTRGFMVFSQNAQRL</sequence>
<accession>A0A1Q2L4N0</accession>
<dbReference type="Proteomes" id="UP000188184">
    <property type="component" value="Plasmid unnamed1"/>
</dbReference>
<keyword evidence="1" id="KW-0614">Plasmid</keyword>